<sequence>MPATRTSRFPAATVSCAGGLLAVSVLWSAGCQVAPLPEGYNWDLKSTSDLGYAETGTARHRNGFRASRVDSRDAGTARAGRTYNFASALPGTEAEAAGAPAAPRQPDLSPPAAAPQNLFEPDPAAELFASPATARPAYRVGVAPTPATGRPASAALHTVERGDSLWKIAERRYGNGLRYVDILAANPGINPDRLTIGDRLVLPGLAGE</sequence>
<evidence type="ECO:0000313" key="4">
    <source>
        <dbReference type="EMBL" id="BAM04987.1"/>
    </source>
</evidence>
<feature type="signal peptide" evidence="2">
    <location>
        <begin position="1"/>
        <end position="29"/>
    </location>
</feature>
<dbReference type="Proteomes" id="UP000007881">
    <property type="component" value="Chromosome"/>
</dbReference>
<evidence type="ECO:0000313" key="5">
    <source>
        <dbReference type="Proteomes" id="UP000007881"/>
    </source>
</evidence>
<proteinExistence type="predicted"/>
<gene>
    <name evidence="4" type="ordered locus">PSMK_28280</name>
</gene>
<evidence type="ECO:0000256" key="2">
    <source>
        <dbReference type="SAM" id="SignalP"/>
    </source>
</evidence>
<dbReference type="STRING" id="1142394.PSMK_28280"/>
<accession>I0II99</accession>
<dbReference type="SUPFAM" id="SSF54106">
    <property type="entry name" value="LysM domain"/>
    <property type="match status" value="1"/>
</dbReference>
<dbReference type="eggNOG" id="COG1652">
    <property type="taxonomic scope" value="Bacteria"/>
</dbReference>
<feature type="chain" id="PRO_5003629719" description="LysM domain-containing protein" evidence="2">
    <location>
        <begin position="30"/>
        <end position="208"/>
    </location>
</feature>
<dbReference type="PROSITE" id="PS51257">
    <property type="entry name" value="PROKAR_LIPOPROTEIN"/>
    <property type="match status" value="1"/>
</dbReference>
<name>I0II99_PHYMF</name>
<dbReference type="SMART" id="SM00257">
    <property type="entry name" value="LysM"/>
    <property type="match status" value="1"/>
</dbReference>
<protein>
    <recommendedName>
        <fullName evidence="3">LysM domain-containing protein</fullName>
    </recommendedName>
</protein>
<dbReference type="CDD" id="cd00118">
    <property type="entry name" value="LysM"/>
    <property type="match status" value="1"/>
</dbReference>
<keyword evidence="2" id="KW-0732">Signal</keyword>
<evidence type="ECO:0000256" key="1">
    <source>
        <dbReference type="SAM" id="MobiDB-lite"/>
    </source>
</evidence>
<dbReference type="PROSITE" id="PS51782">
    <property type="entry name" value="LYSM"/>
    <property type="match status" value="1"/>
</dbReference>
<feature type="region of interest" description="Disordered" evidence="1">
    <location>
        <begin position="94"/>
        <end position="115"/>
    </location>
</feature>
<dbReference type="KEGG" id="phm:PSMK_28280"/>
<evidence type="ECO:0000259" key="3">
    <source>
        <dbReference type="PROSITE" id="PS51782"/>
    </source>
</evidence>
<dbReference type="HOGENOM" id="CLU_1319929_0_0_0"/>
<dbReference type="InterPro" id="IPR018392">
    <property type="entry name" value="LysM"/>
</dbReference>
<dbReference type="AlphaFoldDB" id="I0II99"/>
<feature type="domain" description="LysM" evidence="3">
    <location>
        <begin position="155"/>
        <end position="202"/>
    </location>
</feature>
<dbReference type="EMBL" id="AP012338">
    <property type="protein sequence ID" value="BAM04987.1"/>
    <property type="molecule type" value="Genomic_DNA"/>
</dbReference>
<reference evidence="4 5" key="1">
    <citation type="submission" date="2012-02" db="EMBL/GenBank/DDBJ databases">
        <title>Complete genome sequence of Phycisphaera mikurensis NBRC 102666.</title>
        <authorList>
            <person name="Ankai A."/>
            <person name="Hosoyama A."/>
            <person name="Terui Y."/>
            <person name="Sekine M."/>
            <person name="Fukai R."/>
            <person name="Kato Y."/>
            <person name="Nakamura S."/>
            <person name="Yamada-Narita S."/>
            <person name="Kawakoshi A."/>
            <person name="Fukunaga Y."/>
            <person name="Yamazaki S."/>
            <person name="Fujita N."/>
        </authorList>
    </citation>
    <scope>NUCLEOTIDE SEQUENCE [LARGE SCALE GENOMIC DNA]</scope>
    <source>
        <strain evidence="5">NBRC 102666 / KCTC 22515 / FYK2301M01</strain>
    </source>
</reference>
<dbReference type="RefSeq" id="WP_014438197.1">
    <property type="nucleotide sequence ID" value="NC_017080.1"/>
</dbReference>
<dbReference type="InterPro" id="IPR036779">
    <property type="entry name" value="LysM_dom_sf"/>
</dbReference>
<dbReference type="Gene3D" id="3.10.350.10">
    <property type="entry name" value="LysM domain"/>
    <property type="match status" value="1"/>
</dbReference>
<dbReference type="Pfam" id="PF01476">
    <property type="entry name" value="LysM"/>
    <property type="match status" value="1"/>
</dbReference>
<keyword evidence="5" id="KW-1185">Reference proteome</keyword>
<organism evidence="4 5">
    <name type="scientific">Phycisphaera mikurensis (strain NBRC 102666 / KCTC 22515 / FYK2301M01)</name>
    <dbReference type="NCBI Taxonomy" id="1142394"/>
    <lineage>
        <taxon>Bacteria</taxon>
        <taxon>Pseudomonadati</taxon>
        <taxon>Planctomycetota</taxon>
        <taxon>Phycisphaerae</taxon>
        <taxon>Phycisphaerales</taxon>
        <taxon>Phycisphaeraceae</taxon>
        <taxon>Phycisphaera</taxon>
    </lineage>
</organism>
<dbReference type="OrthoDB" id="9800780at2"/>